<dbReference type="AlphaFoldDB" id="H1Y100"/>
<dbReference type="Proteomes" id="UP000002774">
    <property type="component" value="Chromosome"/>
</dbReference>
<accession>H1Y100</accession>
<dbReference type="STRING" id="714943.Mucpa_5150"/>
<organism evidence="2 3">
    <name type="scientific">Mucilaginibacter paludis DSM 18603</name>
    <dbReference type="NCBI Taxonomy" id="714943"/>
    <lineage>
        <taxon>Bacteria</taxon>
        <taxon>Pseudomonadati</taxon>
        <taxon>Bacteroidota</taxon>
        <taxon>Sphingobacteriia</taxon>
        <taxon>Sphingobacteriales</taxon>
        <taxon>Sphingobacteriaceae</taxon>
        <taxon>Mucilaginibacter</taxon>
    </lineage>
</organism>
<dbReference type="eggNOG" id="ENOG5032PNH">
    <property type="taxonomic scope" value="Bacteria"/>
</dbReference>
<feature type="chain" id="PRO_5003558152" description="YtkA-like domain-containing protein" evidence="1">
    <location>
        <begin position="25"/>
        <end position="142"/>
    </location>
</feature>
<evidence type="ECO:0000313" key="2">
    <source>
        <dbReference type="EMBL" id="EHQ29225.1"/>
    </source>
</evidence>
<sequence length="142" mass="15787">MKVLSLFLFLMLTLICSHNLSAQAIQTQTPDTSRQNIYLVHFPKGKQRVNVGAYMLGLAHPVTFIVKVKHGKTLNASIRELSDKGNIRINQIIMPDGSSDGPFSKTVKYPIQHKGTYKIIAGGSNMQGDDWKGAFNMRISIQ</sequence>
<protein>
    <recommendedName>
        <fullName evidence="4">YtkA-like domain-containing protein</fullName>
    </recommendedName>
</protein>
<dbReference type="RefSeq" id="WP_008510290.1">
    <property type="nucleotide sequence ID" value="NZ_CM001403.1"/>
</dbReference>
<dbReference type="EMBL" id="CM001403">
    <property type="protein sequence ID" value="EHQ29225.1"/>
    <property type="molecule type" value="Genomic_DNA"/>
</dbReference>
<name>H1Y100_9SPHI</name>
<evidence type="ECO:0000256" key="1">
    <source>
        <dbReference type="SAM" id="SignalP"/>
    </source>
</evidence>
<evidence type="ECO:0000313" key="3">
    <source>
        <dbReference type="Proteomes" id="UP000002774"/>
    </source>
</evidence>
<dbReference type="HOGENOM" id="CLU_1701467_0_0_10"/>
<feature type="signal peptide" evidence="1">
    <location>
        <begin position="1"/>
        <end position="24"/>
    </location>
</feature>
<evidence type="ECO:0008006" key="4">
    <source>
        <dbReference type="Google" id="ProtNLM"/>
    </source>
</evidence>
<keyword evidence="1" id="KW-0732">Signal</keyword>
<keyword evidence="3" id="KW-1185">Reference proteome</keyword>
<proteinExistence type="predicted"/>
<gene>
    <name evidence="2" type="ORF">Mucpa_5150</name>
</gene>
<dbReference type="OrthoDB" id="1255149at2"/>
<reference evidence="2" key="1">
    <citation type="submission" date="2011-09" db="EMBL/GenBank/DDBJ databases">
        <title>The permanent draft genome of Mucilaginibacter paludis DSM 18603.</title>
        <authorList>
            <consortium name="US DOE Joint Genome Institute (JGI-PGF)"/>
            <person name="Lucas S."/>
            <person name="Han J."/>
            <person name="Lapidus A."/>
            <person name="Bruce D."/>
            <person name="Goodwin L."/>
            <person name="Pitluck S."/>
            <person name="Peters L."/>
            <person name="Kyrpides N."/>
            <person name="Mavromatis K."/>
            <person name="Ivanova N."/>
            <person name="Mikhailova N."/>
            <person name="Held B."/>
            <person name="Detter J.C."/>
            <person name="Tapia R."/>
            <person name="Han C."/>
            <person name="Land M."/>
            <person name="Hauser L."/>
            <person name="Markowitz V."/>
            <person name="Cheng J.-F."/>
            <person name="Hugenholtz P."/>
            <person name="Woyke T."/>
            <person name="Wu D."/>
            <person name="Tindall B."/>
            <person name="Brambilla E."/>
            <person name="Klenk H.-P."/>
            <person name="Eisen J.A."/>
        </authorList>
    </citation>
    <scope>NUCLEOTIDE SEQUENCE [LARGE SCALE GENOMIC DNA]</scope>
    <source>
        <strain evidence="2">DSM 18603</strain>
    </source>
</reference>